<dbReference type="GO" id="GO:0016987">
    <property type="term" value="F:sigma factor activity"/>
    <property type="evidence" value="ECO:0007669"/>
    <property type="project" value="UniProtKB-KW"/>
</dbReference>
<dbReference type="InterPro" id="IPR039425">
    <property type="entry name" value="RNA_pol_sigma-70-like"/>
</dbReference>
<dbReference type="GO" id="GO:0006352">
    <property type="term" value="P:DNA-templated transcription initiation"/>
    <property type="evidence" value="ECO:0007669"/>
    <property type="project" value="InterPro"/>
</dbReference>
<dbReference type="PANTHER" id="PTHR43133">
    <property type="entry name" value="RNA POLYMERASE ECF-TYPE SIGMA FACTO"/>
    <property type="match status" value="1"/>
</dbReference>
<dbReference type="Pfam" id="PF04542">
    <property type="entry name" value="Sigma70_r2"/>
    <property type="match status" value="1"/>
</dbReference>
<keyword evidence="4" id="KW-0238">DNA-binding</keyword>
<dbReference type="InterPro" id="IPR007627">
    <property type="entry name" value="RNA_pol_sigma70_r2"/>
</dbReference>
<dbReference type="InterPro" id="IPR014284">
    <property type="entry name" value="RNA_pol_sigma-70_dom"/>
</dbReference>
<dbReference type="Proteomes" id="UP000230391">
    <property type="component" value="Unassembled WGS sequence"/>
</dbReference>
<gene>
    <name evidence="8" type="ORF">CO026_01615</name>
</gene>
<dbReference type="InterPro" id="IPR036388">
    <property type="entry name" value="WH-like_DNA-bd_sf"/>
</dbReference>
<evidence type="ECO:0000256" key="5">
    <source>
        <dbReference type="ARBA" id="ARBA00023163"/>
    </source>
</evidence>
<sequence>MASPKKTGNIGSHEERFLKAFEEYSDALFRHATLRISDRERAIDIVHDTFTKVWTYLRSGHEIETYRPFLYKVLNNLIIDEYRKQKESSLDALMEREGVDEGSFDELSESTVEALAATIDGKQALALVDNLPDVYKEVLILRFVDGLGPREISLLTEESENVISVRIHRGLKMLRDTIESETKTREENRVLHT</sequence>
<dbReference type="PANTHER" id="PTHR43133:SF8">
    <property type="entry name" value="RNA POLYMERASE SIGMA FACTOR HI_1459-RELATED"/>
    <property type="match status" value="1"/>
</dbReference>
<dbReference type="SUPFAM" id="SSF88946">
    <property type="entry name" value="Sigma2 domain of RNA polymerase sigma factors"/>
    <property type="match status" value="1"/>
</dbReference>
<evidence type="ECO:0000259" key="6">
    <source>
        <dbReference type="Pfam" id="PF04542"/>
    </source>
</evidence>
<feature type="domain" description="RNA polymerase sigma-70 region 2" evidence="6">
    <location>
        <begin position="21"/>
        <end position="86"/>
    </location>
</feature>
<dbReference type="Gene3D" id="1.10.1740.10">
    <property type="match status" value="1"/>
</dbReference>
<feature type="domain" description="RNA polymerase sigma factor 70 region 4 type 2" evidence="7">
    <location>
        <begin position="124"/>
        <end position="174"/>
    </location>
</feature>
<dbReference type="InterPro" id="IPR013324">
    <property type="entry name" value="RNA_pol_sigma_r3/r4-like"/>
</dbReference>
<evidence type="ECO:0000256" key="1">
    <source>
        <dbReference type="ARBA" id="ARBA00010641"/>
    </source>
</evidence>
<dbReference type="GO" id="GO:0003677">
    <property type="term" value="F:DNA binding"/>
    <property type="evidence" value="ECO:0007669"/>
    <property type="project" value="UniProtKB-KW"/>
</dbReference>
<keyword evidence="3" id="KW-0731">Sigma factor</keyword>
<dbReference type="Pfam" id="PF08281">
    <property type="entry name" value="Sigma70_r4_2"/>
    <property type="match status" value="1"/>
</dbReference>
<reference evidence="9" key="1">
    <citation type="submission" date="2017-09" db="EMBL/GenBank/DDBJ databases">
        <title>Depth-based differentiation of microbial function through sediment-hosted aquifers and enrichment of novel symbionts in the deep terrestrial subsurface.</title>
        <authorList>
            <person name="Probst A.J."/>
            <person name="Ladd B."/>
            <person name="Jarett J.K."/>
            <person name="Geller-Mcgrath D.E."/>
            <person name="Sieber C.M.K."/>
            <person name="Emerson J.B."/>
            <person name="Anantharaman K."/>
            <person name="Thomas B.C."/>
            <person name="Malmstrom R."/>
            <person name="Stieglmeier M."/>
            <person name="Klingl A."/>
            <person name="Woyke T."/>
            <person name="Ryan C.M."/>
            <person name="Banfield J.F."/>
        </authorList>
    </citation>
    <scope>NUCLEOTIDE SEQUENCE [LARGE SCALE GENOMIC DNA]</scope>
</reference>
<comment type="similarity">
    <text evidence="1">Belongs to the sigma-70 factor family. ECF subfamily.</text>
</comment>
<protein>
    <recommendedName>
        <fullName evidence="10">RNA polymerase sigma factor</fullName>
    </recommendedName>
</protein>
<name>A0A2M8FF37_9BACT</name>
<evidence type="ECO:0000256" key="4">
    <source>
        <dbReference type="ARBA" id="ARBA00023125"/>
    </source>
</evidence>
<dbReference type="AlphaFoldDB" id="A0A2M8FF37"/>
<evidence type="ECO:0000256" key="3">
    <source>
        <dbReference type="ARBA" id="ARBA00023082"/>
    </source>
</evidence>
<organism evidence="8 9">
    <name type="scientific">Candidatus Kaiserbacteria bacterium CG_4_9_14_0_2_um_filter_41_32</name>
    <dbReference type="NCBI Taxonomy" id="1974601"/>
    <lineage>
        <taxon>Bacteria</taxon>
        <taxon>Candidatus Kaiseribacteriota</taxon>
    </lineage>
</organism>
<dbReference type="SUPFAM" id="SSF88659">
    <property type="entry name" value="Sigma3 and sigma4 domains of RNA polymerase sigma factors"/>
    <property type="match status" value="1"/>
</dbReference>
<dbReference type="EMBL" id="PFRD01000064">
    <property type="protein sequence ID" value="PJC56205.1"/>
    <property type="molecule type" value="Genomic_DNA"/>
</dbReference>
<evidence type="ECO:0008006" key="10">
    <source>
        <dbReference type="Google" id="ProtNLM"/>
    </source>
</evidence>
<accession>A0A2M8FF37</accession>
<comment type="caution">
    <text evidence="8">The sequence shown here is derived from an EMBL/GenBank/DDBJ whole genome shotgun (WGS) entry which is preliminary data.</text>
</comment>
<dbReference type="InterPro" id="IPR013325">
    <property type="entry name" value="RNA_pol_sigma_r2"/>
</dbReference>
<dbReference type="InterPro" id="IPR013249">
    <property type="entry name" value="RNA_pol_sigma70_r4_t2"/>
</dbReference>
<keyword evidence="5" id="KW-0804">Transcription</keyword>
<keyword evidence="2" id="KW-0805">Transcription regulation</keyword>
<proteinExistence type="inferred from homology"/>
<evidence type="ECO:0000313" key="8">
    <source>
        <dbReference type="EMBL" id="PJC56205.1"/>
    </source>
</evidence>
<evidence type="ECO:0000313" key="9">
    <source>
        <dbReference type="Proteomes" id="UP000230391"/>
    </source>
</evidence>
<dbReference type="NCBIfam" id="TIGR02937">
    <property type="entry name" value="sigma70-ECF"/>
    <property type="match status" value="1"/>
</dbReference>
<evidence type="ECO:0000259" key="7">
    <source>
        <dbReference type="Pfam" id="PF08281"/>
    </source>
</evidence>
<evidence type="ECO:0000256" key="2">
    <source>
        <dbReference type="ARBA" id="ARBA00023015"/>
    </source>
</evidence>
<dbReference type="Gene3D" id="1.10.10.10">
    <property type="entry name" value="Winged helix-like DNA-binding domain superfamily/Winged helix DNA-binding domain"/>
    <property type="match status" value="1"/>
</dbReference>